<comment type="subcellular location">
    <subcellularLocation>
        <location evidence="1">Cell membrane</location>
    </subcellularLocation>
</comment>
<dbReference type="GO" id="GO:0030435">
    <property type="term" value="P:sporulation resulting in formation of a cellular spore"/>
    <property type="evidence" value="ECO:0007669"/>
    <property type="project" value="UniProtKB-KW"/>
</dbReference>
<accession>A0A4U9RIH3</accession>
<reference evidence="4 5" key="1">
    <citation type="submission" date="2019-05" db="EMBL/GenBank/DDBJ databases">
        <authorList>
            <consortium name="Pathogen Informatics"/>
        </authorList>
    </citation>
    <scope>NUCLEOTIDE SEQUENCE [LARGE SCALE GENOMIC DNA]</scope>
    <source>
        <strain evidence="4 5">NCTC503</strain>
    </source>
</reference>
<sequence>MEIYLDVLIIENLIVNYFLIYLMCKTLNIKYSILANIISASVGSLSLLVMLFLPLSNCIQIILKVSIAFLMVYISIRKNINLILKGVCVLFLYTIALGGICIFLKYNETGVMPKNSYVINFTYKKLMLGIIITSMFLQRIILFIKDKLLIKNLIYDVEININGSYKTIKAFLDTGNELREPVTNLPVIIVEEDVFKNVDIKKEEYIIPYRVVGGYGGNLKGVKVDGLRFLSNGENSEVKNGIIAFCNTSLSKTGEYNALLSRGIL</sequence>
<keyword evidence="1" id="KW-0749">Sporulation</keyword>
<gene>
    <name evidence="4" type="ORF">NCTC503_01581</name>
</gene>
<dbReference type="EC" id="3.4.23.-" evidence="1"/>
<dbReference type="GO" id="GO:0006508">
    <property type="term" value="P:proteolysis"/>
    <property type="evidence" value="ECO:0007669"/>
    <property type="project" value="UniProtKB-KW"/>
</dbReference>
<name>A0A4U9RIH3_HATHI</name>
<dbReference type="EMBL" id="LR590481">
    <property type="protein sequence ID" value="VTQ90343.1"/>
    <property type="molecule type" value="Genomic_DNA"/>
</dbReference>
<comment type="function">
    <text evidence="1">Probable aspartic protease that is responsible for the proteolytic cleavage of the RNA polymerase sigma E factor (SigE/spoIIGB) to yield the active peptide in the mother cell during sporulation. Responds to a signal from the forespore that is triggered by the extracellular signal protein SpoIIR.</text>
</comment>
<keyword evidence="1 3" id="KW-0472">Membrane</keyword>
<evidence type="ECO:0000256" key="3">
    <source>
        <dbReference type="SAM" id="Phobius"/>
    </source>
</evidence>
<feature type="transmembrane region" description="Helical" evidence="3">
    <location>
        <begin position="31"/>
        <end position="53"/>
    </location>
</feature>
<dbReference type="KEGG" id="hhw:NCTC503_01581"/>
<evidence type="ECO:0000256" key="2">
    <source>
        <dbReference type="PIRSR" id="PIRSR018571-1"/>
    </source>
</evidence>
<dbReference type="Pfam" id="PF03419">
    <property type="entry name" value="Peptidase_U4"/>
    <property type="match status" value="1"/>
</dbReference>
<proteinExistence type="inferred from homology"/>
<evidence type="ECO:0000256" key="1">
    <source>
        <dbReference type="PIRNR" id="PIRNR018571"/>
    </source>
</evidence>
<dbReference type="GO" id="GO:0004190">
    <property type="term" value="F:aspartic-type endopeptidase activity"/>
    <property type="evidence" value="ECO:0007669"/>
    <property type="project" value="UniProtKB-KW"/>
</dbReference>
<dbReference type="Proteomes" id="UP000308489">
    <property type="component" value="Chromosome 1"/>
</dbReference>
<keyword evidence="1" id="KW-0645">Protease</keyword>
<dbReference type="InterPro" id="IPR005081">
    <property type="entry name" value="SpoIIGA"/>
</dbReference>
<feature type="transmembrane region" description="Helical" evidence="3">
    <location>
        <begin position="6"/>
        <end position="24"/>
    </location>
</feature>
<keyword evidence="3" id="KW-1133">Transmembrane helix</keyword>
<evidence type="ECO:0000313" key="5">
    <source>
        <dbReference type="Proteomes" id="UP000308489"/>
    </source>
</evidence>
<feature type="transmembrane region" description="Helical" evidence="3">
    <location>
        <begin position="83"/>
        <end position="106"/>
    </location>
</feature>
<keyword evidence="5" id="KW-1185">Reference proteome</keyword>
<keyword evidence="1" id="KW-0064">Aspartyl protease</keyword>
<keyword evidence="1" id="KW-0378">Hydrolase</keyword>
<dbReference type="AlphaFoldDB" id="A0A4U9RIH3"/>
<dbReference type="PIRSF" id="PIRSF018571">
    <property type="entry name" value="SpoIIGA"/>
    <property type="match status" value="1"/>
</dbReference>
<dbReference type="RefSeq" id="WP_171012016.1">
    <property type="nucleotide sequence ID" value="NZ_CBCRUQ010000018.1"/>
</dbReference>
<comment type="similarity">
    <text evidence="1">Belongs to the peptidase U4 family.</text>
</comment>
<protein>
    <recommendedName>
        <fullName evidence="1">Sporulation sigma-E factor-processing peptidase</fullName>
        <ecNumber evidence="1">3.4.23.-</ecNumber>
    </recommendedName>
    <alternativeName>
        <fullName evidence="1">Membrane-associated aspartic protease</fullName>
    </alternativeName>
    <alternativeName>
        <fullName evidence="1">Stage II sporulation protein GA</fullName>
    </alternativeName>
</protein>
<evidence type="ECO:0000313" key="4">
    <source>
        <dbReference type="EMBL" id="VTQ90343.1"/>
    </source>
</evidence>
<dbReference type="GO" id="GO:0005886">
    <property type="term" value="C:plasma membrane"/>
    <property type="evidence" value="ECO:0007669"/>
    <property type="project" value="UniProtKB-SubCell"/>
</dbReference>
<feature type="transmembrane region" description="Helical" evidence="3">
    <location>
        <begin position="126"/>
        <end position="144"/>
    </location>
</feature>
<feature type="active site" evidence="2">
    <location>
        <position position="173"/>
    </location>
</feature>
<dbReference type="GO" id="GO:0030436">
    <property type="term" value="P:asexual sporulation"/>
    <property type="evidence" value="ECO:0007669"/>
    <property type="project" value="InterPro"/>
</dbReference>
<feature type="transmembrane region" description="Helical" evidence="3">
    <location>
        <begin position="59"/>
        <end position="76"/>
    </location>
</feature>
<keyword evidence="3" id="KW-0812">Transmembrane</keyword>
<organism evidence="4 5">
    <name type="scientific">Hathewaya histolytica</name>
    <name type="common">Clostridium histolyticum</name>
    <dbReference type="NCBI Taxonomy" id="1498"/>
    <lineage>
        <taxon>Bacteria</taxon>
        <taxon>Bacillati</taxon>
        <taxon>Bacillota</taxon>
        <taxon>Clostridia</taxon>
        <taxon>Eubacteriales</taxon>
        <taxon>Clostridiaceae</taxon>
        <taxon>Hathewaya</taxon>
    </lineage>
</organism>
<keyword evidence="1" id="KW-1003">Cell membrane</keyword>